<evidence type="ECO:0000313" key="4">
    <source>
        <dbReference type="Proteomes" id="UP000245166"/>
    </source>
</evidence>
<dbReference type="InterPro" id="IPR011044">
    <property type="entry name" value="Quino_amine_DH_bsu"/>
</dbReference>
<accession>A0A2U1ZV96</accession>
<keyword evidence="4" id="KW-1185">Reference proteome</keyword>
<dbReference type="EMBL" id="PYHR01000002">
    <property type="protein sequence ID" value="PWD50899.1"/>
    <property type="molecule type" value="Genomic_DNA"/>
</dbReference>
<reference evidence="3 4" key="1">
    <citation type="submission" date="2018-03" db="EMBL/GenBank/DDBJ databases">
        <title>Genome assembly of novel Miniimonas species PCH200.</title>
        <authorList>
            <person name="Thakur V."/>
            <person name="Kumar V."/>
            <person name="Singh D."/>
        </authorList>
    </citation>
    <scope>NUCLEOTIDE SEQUENCE [LARGE SCALE GENOMIC DNA]</scope>
    <source>
        <strain evidence="3 4">PCH200</strain>
    </source>
</reference>
<protein>
    <submittedName>
        <fullName evidence="3">Uncharacterized protein</fullName>
    </submittedName>
</protein>
<feature type="region of interest" description="Disordered" evidence="1">
    <location>
        <begin position="138"/>
        <end position="173"/>
    </location>
</feature>
<dbReference type="SUPFAM" id="SSF50969">
    <property type="entry name" value="YVTN repeat-like/Quinoprotein amine dehydrogenase"/>
    <property type="match status" value="1"/>
</dbReference>
<feature type="compositionally biased region" description="Polar residues" evidence="1">
    <location>
        <begin position="154"/>
        <end position="170"/>
    </location>
</feature>
<evidence type="ECO:0000313" key="3">
    <source>
        <dbReference type="EMBL" id="PWD50899.1"/>
    </source>
</evidence>
<dbReference type="AlphaFoldDB" id="A0A2U1ZV96"/>
<evidence type="ECO:0000256" key="1">
    <source>
        <dbReference type="SAM" id="MobiDB-lite"/>
    </source>
</evidence>
<keyword evidence="2" id="KW-0812">Transmembrane</keyword>
<sequence>MAAGGGGRADDDGEPNPYLPPAAGGPGGGPGPSGPANAFWAVPSASDPTAPLPPDASPSPAPPAGTDPPPVVLPPVAPRPPSQTPSPAPQSPPAHPFTQVSRSPSRRRLVVGIVALAAAVLYGLNALVGSIGELFDSPTDPRGPASTGAPASPGGTSTADPTGPTASPSTADGELPIAWQVDPASIVAGADLVYSWDGQVDSSQIAVTPDAWIVGLGANYSTLEHVAGLDPRSGGTLWTHEIGHGACAHDVVDAVLACLTTSSAVPEDGVAAEPYVLARIDVATGEVTEVPTTLTSVWSLHHRPEGLLVLGVTEPNAPHASLSLLAADGSVKWTTDVGEVAGAELMFSDVLSGSGDKPDPNRTMERVRWRDLDGGTALLWSQPGAMLVDLATGPVGDVIDCNRATPARDALYCMSYDKPGDTSVTSVHRYDLTGSLQWSTPGVRLAYPSDSSPARPAFLRDRELIGLDLATGAPGELLHSFATPGAQVWTGNVAEPSGYGDASRAVVIGEDDAAVGLLEGADQVAWTVPVSEEAYVWDVLLLDGVTVLHLSDAAVGLDPVTGAELWRFAGVETDSVAAGDAIAEAGYRGITRRDVP</sequence>
<keyword evidence="2" id="KW-0472">Membrane</keyword>
<feature type="transmembrane region" description="Helical" evidence="2">
    <location>
        <begin position="109"/>
        <end position="128"/>
    </location>
</feature>
<feature type="compositionally biased region" description="Pro residues" evidence="1">
    <location>
        <begin position="50"/>
        <end position="95"/>
    </location>
</feature>
<feature type="region of interest" description="Disordered" evidence="1">
    <location>
        <begin position="1"/>
        <end position="104"/>
    </location>
</feature>
<organism evidence="3 4">
    <name type="scientific">Serinibacter arcticus</name>
    <dbReference type="NCBI Taxonomy" id="1655435"/>
    <lineage>
        <taxon>Bacteria</taxon>
        <taxon>Bacillati</taxon>
        <taxon>Actinomycetota</taxon>
        <taxon>Actinomycetes</taxon>
        <taxon>Micrococcales</taxon>
        <taxon>Beutenbergiaceae</taxon>
        <taxon>Serinibacter</taxon>
    </lineage>
</organism>
<proteinExistence type="predicted"/>
<dbReference type="RefSeq" id="WP_109229281.1">
    <property type="nucleotide sequence ID" value="NZ_PYHR01000002.1"/>
</dbReference>
<name>A0A2U1ZV96_9MICO</name>
<dbReference type="Proteomes" id="UP000245166">
    <property type="component" value="Unassembled WGS sequence"/>
</dbReference>
<comment type="caution">
    <text evidence="3">The sequence shown here is derived from an EMBL/GenBank/DDBJ whole genome shotgun (WGS) entry which is preliminary data.</text>
</comment>
<keyword evidence="2" id="KW-1133">Transmembrane helix</keyword>
<gene>
    <name evidence="3" type="ORF">C8046_09785</name>
</gene>
<dbReference type="OrthoDB" id="3719747at2"/>
<evidence type="ECO:0000256" key="2">
    <source>
        <dbReference type="SAM" id="Phobius"/>
    </source>
</evidence>